<reference evidence="2 3" key="1">
    <citation type="submission" date="2017-02" db="EMBL/GenBank/DDBJ databases">
        <title>Draft Genome Sequence of Streptomyces tsukubaensis F601, a Producer of the immunosuppressant tacrolimus FK506.</title>
        <authorList>
            <person name="Zong G."/>
            <person name="Zhong C."/>
            <person name="Fu J."/>
            <person name="Qin R."/>
            <person name="Cao G."/>
        </authorList>
    </citation>
    <scope>NUCLEOTIDE SEQUENCE [LARGE SCALE GENOMIC DNA]</scope>
    <source>
        <strain evidence="2 3">F601</strain>
    </source>
</reference>
<keyword evidence="3" id="KW-1185">Reference proteome</keyword>
<dbReference type="Proteomes" id="UP000190539">
    <property type="component" value="Unassembled WGS sequence"/>
</dbReference>
<comment type="caution">
    <text evidence="2">The sequence shown here is derived from an EMBL/GenBank/DDBJ whole genome shotgun (WGS) entry which is preliminary data.</text>
</comment>
<dbReference type="EMBL" id="MVFC01000030">
    <property type="protein sequence ID" value="OON73867.1"/>
    <property type="molecule type" value="Genomic_DNA"/>
</dbReference>
<dbReference type="Pfam" id="PF05870">
    <property type="entry name" value="PA_decarbox"/>
    <property type="match status" value="1"/>
</dbReference>
<dbReference type="CDD" id="cd14241">
    <property type="entry name" value="PAD"/>
    <property type="match status" value="1"/>
</dbReference>
<evidence type="ECO:0000313" key="2">
    <source>
        <dbReference type="EMBL" id="OON73867.1"/>
    </source>
</evidence>
<dbReference type="GO" id="GO:0016831">
    <property type="term" value="F:carboxy-lyase activity"/>
    <property type="evidence" value="ECO:0007669"/>
    <property type="project" value="InterPro"/>
</dbReference>
<dbReference type="SUPFAM" id="SSF50814">
    <property type="entry name" value="Lipocalins"/>
    <property type="match status" value="1"/>
</dbReference>
<name>A0A1V4A3C1_9ACTN</name>
<dbReference type="AlphaFoldDB" id="A0A1V4A3C1"/>
<dbReference type="PANTHER" id="PTHR40087">
    <property type="entry name" value="PHENOLIC ACID DECARBOXYLASE PADC"/>
    <property type="match status" value="1"/>
</dbReference>
<proteinExistence type="predicted"/>
<protein>
    <submittedName>
        <fullName evidence="2">Phenolic acid decarboxylase</fullName>
    </submittedName>
</protein>
<evidence type="ECO:0000313" key="3">
    <source>
        <dbReference type="Proteomes" id="UP000190539"/>
    </source>
</evidence>
<sequence>MGQNAAASQPPAEHHAPEQDLSGFVGSHFIYTYANGWQYEWYARNEKECDYRIHHGLVGGRWVTRQAVSIVRFSDGQYKADWHEPTGTCVSLLFDLPRRLLHGTVFFPQWIGGEGRHPEKTICYQNEFTDDMHRFRDEGPAYPYVVIPEFAKITYTEQRGRDNDTVIDAAPGQLPDGYADRTN</sequence>
<gene>
    <name evidence="2" type="ORF">B1H18_26805</name>
</gene>
<evidence type="ECO:0000256" key="1">
    <source>
        <dbReference type="SAM" id="MobiDB-lite"/>
    </source>
</evidence>
<organism evidence="2 3">
    <name type="scientific">Streptomyces tsukubensis</name>
    <dbReference type="NCBI Taxonomy" id="83656"/>
    <lineage>
        <taxon>Bacteria</taxon>
        <taxon>Bacillati</taxon>
        <taxon>Actinomycetota</taxon>
        <taxon>Actinomycetes</taxon>
        <taxon>Kitasatosporales</taxon>
        <taxon>Streptomycetaceae</taxon>
        <taxon>Streptomyces</taxon>
    </lineage>
</organism>
<dbReference type="Gene3D" id="2.40.128.20">
    <property type="match status" value="1"/>
</dbReference>
<dbReference type="InterPro" id="IPR012674">
    <property type="entry name" value="Calycin"/>
</dbReference>
<dbReference type="InterPro" id="IPR008729">
    <property type="entry name" value="PA_de_COase"/>
</dbReference>
<dbReference type="PANTHER" id="PTHR40087:SF1">
    <property type="entry name" value="PHENOLIC ACID DECARBOXYLASE PADC"/>
    <property type="match status" value="1"/>
</dbReference>
<dbReference type="RefSeq" id="WP_077972214.1">
    <property type="nucleotide sequence ID" value="NZ_CP045178.1"/>
</dbReference>
<accession>A0A1V4A3C1</accession>
<feature type="region of interest" description="Disordered" evidence="1">
    <location>
        <begin position="162"/>
        <end position="183"/>
    </location>
</feature>